<dbReference type="InterPro" id="IPR009057">
    <property type="entry name" value="Homeodomain-like_sf"/>
</dbReference>
<protein>
    <submittedName>
        <fullName evidence="5">TetR family transcriptional regulator</fullName>
    </submittedName>
</protein>
<dbReference type="EMBL" id="VDLX02000025">
    <property type="protein sequence ID" value="KAB8188456.1"/>
    <property type="molecule type" value="Genomic_DNA"/>
</dbReference>
<dbReference type="RefSeq" id="WP_139637048.1">
    <property type="nucleotide sequence ID" value="NZ_VDLX02000025.1"/>
</dbReference>
<evidence type="ECO:0000256" key="3">
    <source>
        <dbReference type="ARBA" id="ARBA00023125"/>
    </source>
</evidence>
<dbReference type="GO" id="GO:0000976">
    <property type="term" value="F:transcription cis-regulatory region binding"/>
    <property type="evidence" value="ECO:0007669"/>
    <property type="project" value="TreeGrafter"/>
</dbReference>
<dbReference type="GO" id="GO:0003700">
    <property type="term" value="F:DNA-binding transcription factor activity"/>
    <property type="evidence" value="ECO:0007669"/>
    <property type="project" value="TreeGrafter"/>
</dbReference>
<gene>
    <name evidence="5" type="ORF">FH608_044290</name>
</gene>
<dbReference type="Pfam" id="PF13977">
    <property type="entry name" value="TetR_C_6"/>
    <property type="match status" value="1"/>
</dbReference>
<keyword evidence="2" id="KW-0805">Transcription regulation</keyword>
<evidence type="ECO:0000313" key="6">
    <source>
        <dbReference type="Proteomes" id="UP000312512"/>
    </source>
</evidence>
<comment type="caution">
    <text evidence="5">The sequence shown here is derived from an EMBL/GenBank/DDBJ whole genome shotgun (WGS) entry which is preliminary data.</text>
</comment>
<dbReference type="PANTHER" id="PTHR30055">
    <property type="entry name" value="HTH-TYPE TRANSCRIPTIONAL REGULATOR RUTR"/>
    <property type="match status" value="1"/>
</dbReference>
<dbReference type="AlphaFoldDB" id="A0A5C4VD00"/>
<dbReference type="Pfam" id="PF00440">
    <property type="entry name" value="TetR_N"/>
    <property type="match status" value="1"/>
</dbReference>
<dbReference type="Gene3D" id="1.10.357.10">
    <property type="entry name" value="Tetracycline Repressor, domain 2"/>
    <property type="match status" value="1"/>
</dbReference>
<keyword evidence="6" id="KW-1185">Reference proteome</keyword>
<keyword evidence="4" id="KW-0804">Transcription</keyword>
<evidence type="ECO:0000313" key="5">
    <source>
        <dbReference type="EMBL" id="KAB8188456.1"/>
    </source>
</evidence>
<evidence type="ECO:0000256" key="4">
    <source>
        <dbReference type="ARBA" id="ARBA00023163"/>
    </source>
</evidence>
<name>A0A5C4VD00_9ACTN</name>
<dbReference type="SUPFAM" id="SSF46689">
    <property type="entry name" value="Homeodomain-like"/>
    <property type="match status" value="1"/>
</dbReference>
<keyword evidence="1" id="KW-0678">Repressor</keyword>
<proteinExistence type="predicted"/>
<dbReference type="InterPro" id="IPR039538">
    <property type="entry name" value="BetI_C"/>
</dbReference>
<dbReference type="InterPro" id="IPR036271">
    <property type="entry name" value="Tet_transcr_reg_TetR-rel_C_sf"/>
</dbReference>
<dbReference type="InterPro" id="IPR001647">
    <property type="entry name" value="HTH_TetR"/>
</dbReference>
<evidence type="ECO:0000256" key="1">
    <source>
        <dbReference type="ARBA" id="ARBA00022491"/>
    </source>
</evidence>
<keyword evidence="3" id="KW-0238">DNA-binding</keyword>
<dbReference type="PANTHER" id="PTHR30055:SF234">
    <property type="entry name" value="HTH-TYPE TRANSCRIPTIONAL REGULATOR BETI"/>
    <property type="match status" value="1"/>
</dbReference>
<dbReference type="Proteomes" id="UP000312512">
    <property type="component" value="Unassembled WGS sequence"/>
</dbReference>
<sequence length="233" mass="25333">MPADKSPHEEVYAAGISVTLLVTTPAVRLPDRSRRPRTISEERIMAALASVVGRVGPSRLTLADVAQEAGVSTGVLVGRYGSKRDLLLGFVRWGLSEEAFIRPMRAAFDAAPDPVEGLIRAVAHSVGRDVEPEEFANHLAFLHLELADDEFRALLGEHDAAVRAELAHYLRSAVASGRLAADADVDALAATVNSIRNGTQITWAMTRTRPLAEALRHDLSTLLDPYRRDKEDP</sequence>
<evidence type="ECO:0000256" key="2">
    <source>
        <dbReference type="ARBA" id="ARBA00023015"/>
    </source>
</evidence>
<organism evidence="5 6">
    <name type="scientific">Nonomuraea phyllanthi</name>
    <dbReference type="NCBI Taxonomy" id="2219224"/>
    <lineage>
        <taxon>Bacteria</taxon>
        <taxon>Bacillati</taxon>
        <taxon>Actinomycetota</taxon>
        <taxon>Actinomycetes</taxon>
        <taxon>Streptosporangiales</taxon>
        <taxon>Streptosporangiaceae</taxon>
        <taxon>Nonomuraea</taxon>
    </lineage>
</organism>
<accession>A0A5C4VD00</accession>
<reference evidence="5 6" key="1">
    <citation type="submission" date="2019-10" db="EMBL/GenBank/DDBJ databases">
        <title>Nonomuraea sp. nov., isolated from Phyllanthus amarus.</title>
        <authorList>
            <person name="Klykleung N."/>
            <person name="Tanasupawat S."/>
        </authorList>
    </citation>
    <scope>NUCLEOTIDE SEQUENCE [LARGE SCALE GENOMIC DNA]</scope>
    <source>
        <strain evidence="5 6">PA1-10</strain>
    </source>
</reference>
<dbReference type="PROSITE" id="PS50977">
    <property type="entry name" value="HTH_TETR_2"/>
    <property type="match status" value="1"/>
</dbReference>
<dbReference type="OrthoDB" id="3572434at2"/>
<dbReference type="InterPro" id="IPR050109">
    <property type="entry name" value="HTH-type_TetR-like_transc_reg"/>
</dbReference>
<dbReference type="SUPFAM" id="SSF48498">
    <property type="entry name" value="Tetracyclin repressor-like, C-terminal domain"/>
    <property type="match status" value="1"/>
</dbReference>